<proteinExistence type="inferred from homology"/>
<evidence type="ECO:0000256" key="7">
    <source>
        <dbReference type="SAM" id="Phobius"/>
    </source>
</evidence>
<feature type="chain" id="PRO_5038526473" description="G-protein coupled receptors family 3 profile domain-containing protein" evidence="8">
    <location>
        <begin position="26"/>
        <end position="382"/>
    </location>
</feature>
<sequence length="382" mass="40553">MDRTLPLALLPSFTASLWSLPGVRATNSTPYGCSPAVSVLHYNLCDLDAVWGVVVEALAAAGAVTAFILLVVLVASLPFVTAEGRRSAVGLQAGLLVCTLGLFGLAFAFILGRDFAVCVARRFLFGVLFAGCFSCLLAHAPVPCAVTNPDFAMALIYVMVLLLAVPVAAAAALGGGHAEWRRPAAFILLTGVLSAGIWVAWVVMYVYGNRAHGGPGWDDPALAIALVTNGWVFLALYVIPEVAALQGDSKDPETPEGDSYPPERVGYETILNGQKDQSSHNVYVENKGFTMDEPNTAGRPVSPYSGYNGQIRGCVYQPTELALITKGLSSRMDNSRESGPPWVTSASLPQSSWSYTARPDERRPVPGQSHGGGNGLQVRPMW</sequence>
<evidence type="ECO:0000256" key="4">
    <source>
        <dbReference type="ARBA" id="ARBA00022989"/>
    </source>
</evidence>
<dbReference type="PANTHER" id="PTHR14511:SF15">
    <property type="entry name" value="G-PROTEIN COUPLED RECEPTOR FAMILY C GROUP 5 MEMBER C"/>
    <property type="match status" value="1"/>
</dbReference>
<protein>
    <recommendedName>
        <fullName evidence="9">G-protein coupled receptors family 3 profile domain-containing protein</fullName>
    </recommendedName>
</protein>
<comment type="caution">
    <text evidence="10">The sequence shown here is derived from an EMBL/GenBank/DDBJ whole genome shotgun (WGS) entry which is preliminary data.</text>
</comment>
<evidence type="ECO:0000313" key="10">
    <source>
        <dbReference type="EMBL" id="KAG5832691.1"/>
    </source>
</evidence>
<keyword evidence="5 7" id="KW-0472">Membrane</keyword>
<dbReference type="GO" id="GO:0004930">
    <property type="term" value="F:G protein-coupled receptor activity"/>
    <property type="evidence" value="ECO:0007669"/>
    <property type="project" value="InterPro"/>
</dbReference>
<evidence type="ECO:0000256" key="6">
    <source>
        <dbReference type="SAM" id="MobiDB-lite"/>
    </source>
</evidence>
<evidence type="ECO:0000256" key="2">
    <source>
        <dbReference type="ARBA" id="ARBA00007242"/>
    </source>
</evidence>
<dbReference type="EMBL" id="JAFIRN010000017">
    <property type="protein sequence ID" value="KAG5832691.1"/>
    <property type="molecule type" value="Genomic_DNA"/>
</dbReference>
<keyword evidence="4 7" id="KW-1133">Transmembrane helix</keyword>
<comment type="similarity">
    <text evidence="2">Belongs to the G-protein coupled receptor 3 family.</text>
</comment>
<dbReference type="InterPro" id="IPR017978">
    <property type="entry name" value="GPCR_3_C"/>
</dbReference>
<comment type="subcellular location">
    <subcellularLocation>
        <location evidence="1">Membrane</location>
        <topology evidence="1">Multi-pass membrane protein</topology>
    </subcellularLocation>
</comment>
<evidence type="ECO:0000256" key="3">
    <source>
        <dbReference type="ARBA" id="ARBA00022692"/>
    </source>
</evidence>
<feature type="compositionally biased region" description="Polar residues" evidence="6">
    <location>
        <begin position="344"/>
        <end position="355"/>
    </location>
</feature>
<evidence type="ECO:0000259" key="9">
    <source>
        <dbReference type="Pfam" id="PF00003"/>
    </source>
</evidence>
<organism evidence="10 11">
    <name type="scientific">Anguilla anguilla</name>
    <name type="common">European freshwater eel</name>
    <name type="synonym">Muraena anguilla</name>
    <dbReference type="NCBI Taxonomy" id="7936"/>
    <lineage>
        <taxon>Eukaryota</taxon>
        <taxon>Metazoa</taxon>
        <taxon>Chordata</taxon>
        <taxon>Craniata</taxon>
        <taxon>Vertebrata</taxon>
        <taxon>Euteleostomi</taxon>
        <taxon>Actinopterygii</taxon>
        <taxon>Neopterygii</taxon>
        <taxon>Teleostei</taxon>
        <taxon>Anguilliformes</taxon>
        <taxon>Anguillidae</taxon>
        <taxon>Anguilla</taxon>
    </lineage>
</organism>
<feature type="signal peptide" evidence="8">
    <location>
        <begin position="1"/>
        <end position="25"/>
    </location>
</feature>
<keyword evidence="8" id="KW-0732">Signal</keyword>
<feature type="transmembrane region" description="Helical" evidence="7">
    <location>
        <begin position="123"/>
        <end position="142"/>
    </location>
</feature>
<dbReference type="GO" id="GO:0030295">
    <property type="term" value="F:protein kinase activator activity"/>
    <property type="evidence" value="ECO:0007669"/>
    <property type="project" value="TreeGrafter"/>
</dbReference>
<dbReference type="GO" id="GO:0070062">
    <property type="term" value="C:extracellular exosome"/>
    <property type="evidence" value="ECO:0007669"/>
    <property type="project" value="TreeGrafter"/>
</dbReference>
<feature type="transmembrane region" description="Helical" evidence="7">
    <location>
        <begin position="89"/>
        <end position="111"/>
    </location>
</feature>
<dbReference type="Pfam" id="PF00003">
    <property type="entry name" value="7tm_3"/>
    <property type="match status" value="1"/>
</dbReference>
<dbReference type="PANTHER" id="PTHR14511">
    <property type="entry name" value="G PROTEIN COUPLED RECEPTOR, CLASS C, GROUP 5"/>
    <property type="match status" value="1"/>
</dbReference>
<reference evidence="10" key="1">
    <citation type="submission" date="2021-01" db="EMBL/GenBank/DDBJ databases">
        <title>A chromosome-scale assembly of European eel, Anguilla anguilla.</title>
        <authorList>
            <person name="Henkel C."/>
            <person name="Jong-Raadsen S.A."/>
            <person name="Dufour S."/>
            <person name="Weltzien F.-A."/>
            <person name="Palstra A.P."/>
            <person name="Pelster B."/>
            <person name="Spaink H.P."/>
            <person name="Van Den Thillart G.E."/>
            <person name="Jansen H."/>
            <person name="Zahm M."/>
            <person name="Klopp C."/>
            <person name="Cedric C."/>
            <person name="Louis A."/>
            <person name="Berthelot C."/>
            <person name="Parey E."/>
            <person name="Roest Crollius H."/>
            <person name="Montfort J."/>
            <person name="Robinson-Rechavi M."/>
            <person name="Bucao C."/>
            <person name="Bouchez O."/>
            <person name="Gislard M."/>
            <person name="Lluch J."/>
            <person name="Milhes M."/>
            <person name="Lampietro C."/>
            <person name="Lopez Roques C."/>
            <person name="Donnadieu C."/>
            <person name="Braasch I."/>
            <person name="Desvignes T."/>
            <person name="Postlethwait J."/>
            <person name="Bobe J."/>
            <person name="Guiguen Y."/>
            <person name="Dirks R."/>
        </authorList>
    </citation>
    <scope>NUCLEOTIDE SEQUENCE</scope>
    <source>
        <strain evidence="10">Tag_6206</strain>
        <tissue evidence="10">Liver</tissue>
    </source>
</reference>
<feature type="transmembrane region" description="Helical" evidence="7">
    <location>
        <begin position="220"/>
        <end position="239"/>
    </location>
</feature>
<dbReference type="AlphaFoldDB" id="A0A9D3RJA4"/>
<keyword evidence="11" id="KW-1185">Reference proteome</keyword>
<evidence type="ECO:0000313" key="11">
    <source>
        <dbReference type="Proteomes" id="UP001044222"/>
    </source>
</evidence>
<feature type="transmembrane region" description="Helical" evidence="7">
    <location>
        <begin position="49"/>
        <end position="77"/>
    </location>
</feature>
<evidence type="ECO:0000256" key="1">
    <source>
        <dbReference type="ARBA" id="ARBA00004141"/>
    </source>
</evidence>
<gene>
    <name evidence="10" type="ORF">ANANG_G00293830</name>
</gene>
<name>A0A9D3RJA4_ANGAN</name>
<feature type="transmembrane region" description="Helical" evidence="7">
    <location>
        <begin position="185"/>
        <end position="208"/>
    </location>
</feature>
<evidence type="ECO:0000256" key="8">
    <source>
        <dbReference type="SAM" id="SignalP"/>
    </source>
</evidence>
<accession>A0A9D3RJA4</accession>
<feature type="region of interest" description="Disordered" evidence="6">
    <location>
        <begin position="331"/>
        <end position="382"/>
    </location>
</feature>
<dbReference type="GO" id="GO:0043235">
    <property type="term" value="C:receptor complex"/>
    <property type="evidence" value="ECO:0007669"/>
    <property type="project" value="TreeGrafter"/>
</dbReference>
<feature type="domain" description="G-protein coupled receptors family 3 profile" evidence="9">
    <location>
        <begin position="45"/>
        <end position="139"/>
    </location>
</feature>
<dbReference type="Proteomes" id="UP001044222">
    <property type="component" value="Chromosome 17"/>
</dbReference>
<keyword evidence="3 7" id="KW-0812">Transmembrane</keyword>
<feature type="transmembrane region" description="Helical" evidence="7">
    <location>
        <begin position="154"/>
        <end position="173"/>
    </location>
</feature>
<dbReference type="GO" id="GO:0005886">
    <property type="term" value="C:plasma membrane"/>
    <property type="evidence" value="ECO:0007669"/>
    <property type="project" value="TreeGrafter"/>
</dbReference>
<evidence type="ECO:0000256" key="5">
    <source>
        <dbReference type="ARBA" id="ARBA00023136"/>
    </source>
</evidence>
<dbReference type="InterPro" id="IPR051753">
    <property type="entry name" value="RA-inducible_GPCR3"/>
</dbReference>